<evidence type="ECO:0000256" key="6">
    <source>
        <dbReference type="RuleBase" id="RU003968"/>
    </source>
</evidence>
<dbReference type="PANTHER" id="PTHR11552">
    <property type="entry name" value="GLUCOSE-METHANOL-CHOLINE GMC OXIDOREDUCTASE"/>
    <property type="match status" value="1"/>
</dbReference>
<dbReference type="Proteomes" id="UP000263993">
    <property type="component" value="Unassembled WGS sequence"/>
</dbReference>
<dbReference type="Gene3D" id="3.50.50.60">
    <property type="entry name" value="FAD/NAD(P)-binding domain"/>
    <property type="match status" value="2"/>
</dbReference>
<comment type="caution">
    <text evidence="8">The sequence shown here is derived from an EMBL/GenBank/DDBJ whole genome shotgun (WGS) entry which is preliminary data.</text>
</comment>
<feature type="binding site" evidence="5">
    <location>
        <position position="93"/>
    </location>
    <ligand>
        <name>FAD</name>
        <dbReference type="ChEBI" id="CHEBI:57692"/>
    </ligand>
</feature>
<keyword evidence="3 6" id="KW-0285">Flavoprotein</keyword>
<evidence type="ECO:0000256" key="3">
    <source>
        <dbReference type="ARBA" id="ARBA00022630"/>
    </source>
</evidence>
<dbReference type="PANTHER" id="PTHR11552:SF147">
    <property type="entry name" value="CHOLINE DEHYDROGENASE, MITOCHONDRIAL"/>
    <property type="match status" value="1"/>
</dbReference>
<protein>
    <submittedName>
        <fullName evidence="8">Sorbosone dehydrogenase</fullName>
    </submittedName>
</protein>
<dbReference type="AlphaFoldDB" id="A0A371BAB2"/>
<dbReference type="InterPro" id="IPR007867">
    <property type="entry name" value="GMC_OxRtase_C"/>
</dbReference>
<dbReference type="Pfam" id="PF00732">
    <property type="entry name" value="GMC_oxred_N"/>
    <property type="match status" value="1"/>
</dbReference>
<dbReference type="RefSeq" id="WP_115516561.1">
    <property type="nucleotide sequence ID" value="NZ_QRGO01000001.1"/>
</dbReference>
<feature type="domain" description="Glucose-methanol-choline oxidoreductase N-terminal" evidence="7">
    <location>
        <begin position="91"/>
        <end position="114"/>
    </location>
</feature>
<dbReference type="OrthoDB" id="9785276at2"/>
<organism evidence="8 9">
    <name type="scientific">Undibacter mobilis</name>
    <dbReference type="NCBI Taxonomy" id="2292256"/>
    <lineage>
        <taxon>Bacteria</taxon>
        <taxon>Pseudomonadati</taxon>
        <taxon>Pseudomonadota</taxon>
        <taxon>Alphaproteobacteria</taxon>
        <taxon>Hyphomicrobiales</taxon>
        <taxon>Nitrobacteraceae</taxon>
        <taxon>Undibacter</taxon>
    </lineage>
</organism>
<dbReference type="PIRSF" id="PIRSF000137">
    <property type="entry name" value="Alcohol_oxidase"/>
    <property type="match status" value="1"/>
</dbReference>
<dbReference type="EMBL" id="QRGO01000001">
    <property type="protein sequence ID" value="RDV04536.1"/>
    <property type="molecule type" value="Genomic_DNA"/>
</dbReference>
<keyword evidence="9" id="KW-1185">Reference proteome</keyword>
<dbReference type="SUPFAM" id="SSF51905">
    <property type="entry name" value="FAD/NAD(P)-binding domain"/>
    <property type="match status" value="1"/>
</dbReference>
<dbReference type="InterPro" id="IPR012132">
    <property type="entry name" value="GMC_OxRdtase"/>
</dbReference>
<sequence length="570" mass="61861">MLLEADVLVVGGGSAGCVLAARLSEDVGRKVILIEAGRDVSSTDVPADIASGYPGKAFLNPVYKWAGLKARLGMTRANAAEARAPRIYEQAKVLGGGSCINAMVANRGAPDDYDEWHDLGATGWGWQNVLPYFRKLETDRDLNGDFHGQSGPILIRRHRDDSISPFVKQVRAALVRRGHQLRHDQNGVWEDGVFAVTVASSDEGGRLPTSLAYLTDETRKRPNLRIMTGIEVTRILFDGRQAIGVEVLTSEGPMVIRATETIVSCGGIHSPALLMRSGIGPAAHLREVGVDVIADRAGVGQNLMEHPSLSLSSYLAPEDRITDDTTHQAQACLRLSSGLEGAGVGDLHFQILAKSAWHAIGRRLGTMFFWINKPYSRGEVRLRSMDHRARPDVDFRLLSDARDRERMKQCVRIAASVLNDLYRGQVTGEPFPAVFSDRIKKVSAINSYNAFRLAAFGMLLDSVGATLRATLIRTVVTEGLTLKHLLADDAALEEFVLKSTGGTWHPTGTCRMGATDDKKAVTDANGRVMGVTGLRVCDGSIMPSIPRANTNVPIIMMAERIADLVKADAH</sequence>
<comment type="similarity">
    <text evidence="2 6">Belongs to the GMC oxidoreductase family.</text>
</comment>
<dbReference type="Pfam" id="PF05199">
    <property type="entry name" value="GMC_oxred_C"/>
    <property type="match status" value="1"/>
</dbReference>
<evidence type="ECO:0000256" key="2">
    <source>
        <dbReference type="ARBA" id="ARBA00010790"/>
    </source>
</evidence>
<evidence type="ECO:0000313" key="9">
    <source>
        <dbReference type="Proteomes" id="UP000263993"/>
    </source>
</evidence>
<feature type="binding site" evidence="5">
    <location>
        <begin position="504"/>
        <end position="505"/>
    </location>
    <ligand>
        <name>FAD</name>
        <dbReference type="ChEBI" id="CHEBI:57692"/>
    </ligand>
</feature>
<evidence type="ECO:0000259" key="7">
    <source>
        <dbReference type="PROSITE" id="PS00623"/>
    </source>
</evidence>
<evidence type="ECO:0000256" key="4">
    <source>
        <dbReference type="ARBA" id="ARBA00022827"/>
    </source>
</evidence>
<dbReference type="Gene3D" id="3.30.410.40">
    <property type="match status" value="2"/>
</dbReference>
<feature type="binding site" evidence="5">
    <location>
        <begin position="101"/>
        <end position="104"/>
    </location>
    <ligand>
        <name>FAD</name>
        <dbReference type="ChEBI" id="CHEBI:57692"/>
    </ligand>
</feature>
<dbReference type="PROSITE" id="PS00623">
    <property type="entry name" value="GMC_OXRED_1"/>
    <property type="match status" value="1"/>
</dbReference>
<name>A0A371BAB2_9BRAD</name>
<gene>
    <name evidence="8" type="ORF">DXH78_08140</name>
</gene>
<reference evidence="9" key="1">
    <citation type="submission" date="2018-08" db="EMBL/GenBank/DDBJ databases">
        <authorList>
            <person name="Kim S.-J."/>
            <person name="Jung G.-Y."/>
        </authorList>
    </citation>
    <scope>NUCLEOTIDE SEQUENCE [LARGE SCALE GENOMIC DNA]</scope>
    <source>
        <strain evidence="9">GY_H</strain>
    </source>
</reference>
<keyword evidence="4 5" id="KW-0274">FAD</keyword>
<feature type="binding site" evidence="5">
    <location>
        <position position="539"/>
    </location>
    <ligand>
        <name>FAD</name>
        <dbReference type="ChEBI" id="CHEBI:57692"/>
    </ligand>
</feature>
<dbReference type="GO" id="GO:0016614">
    <property type="term" value="F:oxidoreductase activity, acting on CH-OH group of donors"/>
    <property type="evidence" value="ECO:0007669"/>
    <property type="project" value="InterPro"/>
</dbReference>
<evidence type="ECO:0000313" key="8">
    <source>
        <dbReference type="EMBL" id="RDV04536.1"/>
    </source>
</evidence>
<dbReference type="SUPFAM" id="SSF54373">
    <property type="entry name" value="FAD-linked reductases, C-terminal domain"/>
    <property type="match status" value="1"/>
</dbReference>
<evidence type="ECO:0000256" key="5">
    <source>
        <dbReference type="PIRSR" id="PIRSR000137-2"/>
    </source>
</evidence>
<feature type="binding site" evidence="5">
    <location>
        <position position="232"/>
    </location>
    <ligand>
        <name>FAD</name>
        <dbReference type="ChEBI" id="CHEBI:57692"/>
    </ligand>
</feature>
<dbReference type="GO" id="GO:0050660">
    <property type="term" value="F:flavin adenine dinucleotide binding"/>
    <property type="evidence" value="ECO:0007669"/>
    <property type="project" value="InterPro"/>
</dbReference>
<proteinExistence type="inferred from homology"/>
<accession>A0A371BAB2</accession>
<dbReference type="InterPro" id="IPR036188">
    <property type="entry name" value="FAD/NAD-bd_sf"/>
</dbReference>
<evidence type="ECO:0000256" key="1">
    <source>
        <dbReference type="ARBA" id="ARBA00001974"/>
    </source>
</evidence>
<dbReference type="InterPro" id="IPR000172">
    <property type="entry name" value="GMC_OxRdtase_N"/>
</dbReference>
<comment type="cofactor">
    <cofactor evidence="1 5">
        <name>FAD</name>
        <dbReference type="ChEBI" id="CHEBI:57692"/>
    </cofactor>
</comment>